<dbReference type="CDD" id="cd04213">
    <property type="entry name" value="CuRO_CcO_Caa3_II"/>
    <property type="match status" value="1"/>
</dbReference>
<dbReference type="PANTHER" id="PTHR22888:SF9">
    <property type="entry name" value="CYTOCHROME C OXIDASE SUBUNIT 2"/>
    <property type="match status" value="1"/>
</dbReference>
<feature type="domain" description="Cytochrome oxidase subunit II transmembrane region profile" evidence="20">
    <location>
        <begin position="19"/>
        <end position="116"/>
    </location>
</feature>
<dbReference type="SUPFAM" id="SSF81464">
    <property type="entry name" value="Cytochrome c oxidase subunit II-like, transmembrane region"/>
    <property type="match status" value="1"/>
</dbReference>
<dbReference type="GO" id="GO:0004129">
    <property type="term" value="F:cytochrome-c oxidase activity"/>
    <property type="evidence" value="ECO:0007669"/>
    <property type="project" value="UniProtKB-EC"/>
</dbReference>
<dbReference type="GO" id="GO:0005886">
    <property type="term" value="C:plasma membrane"/>
    <property type="evidence" value="ECO:0007669"/>
    <property type="project" value="UniProtKB-SubCell"/>
</dbReference>
<evidence type="ECO:0000256" key="9">
    <source>
        <dbReference type="ARBA" id="ARBA00022982"/>
    </source>
</evidence>
<keyword evidence="8" id="KW-1278">Translocase</keyword>
<evidence type="ECO:0000256" key="11">
    <source>
        <dbReference type="ARBA" id="ARBA00023004"/>
    </source>
</evidence>
<keyword evidence="13 18" id="KW-0472">Membrane</keyword>
<dbReference type="GO" id="GO:0042773">
    <property type="term" value="P:ATP synthesis coupled electron transport"/>
    <property type="evidence" value="ECO:0007669"/>
    <property type="project" value="TreeGrafter"/>
</dbReference>
<dbReference type="InterPro" id="IPR036257">
    <property type="entry name" value="Cyt_c_oxidase_su2_TM_sf"/>
</dbReference>
<evidence type="ECO:0000313" key="22">
    <source>
        <dbReference type="EMBL" id="NIR76272.1"/>
    </source>
</evidence>
<evidence type="ECO:0000256" key="4">
    <source>
        <dbReference type="ARBA" id="ARBA00022617"/>
    </source>
</evidence>
<keyword evidence="5 16" id="KW-0679">Respiratory chain</keyword>
<comment type="subcellular location">
    <subcellularLocation>
        <location evidence="16">Cell membrane</location>
        <topology evidence="16">Multi-pass membrane protein</topology>
    </subcellularLocation>
    <subcellularLocation>
        <location evidence="1">Membrane</location>
        <topology evidence="1">Multi-pass membrane protein</topology>
    </subcellularLocation>
</comment>
<dbReference type="InterPro" id="IPR045187">
    <property type="entry name" value="CcO_II"/>
</dbReference>
<feature type="transmembrane region" description="Helical" evidence="18">
    <location>
        <begin position="87"/>
        <end position="106"/>
    </location>
</feature>
<dbReference type="InterPro" id="IPR014222">
    <property type="entry name" value="Cyt_c_oxidase_su2"/>
</dbReference>
<dbReference type="GO" id="GO:0020037">
    <property type="term" value="F:heme binding"/>
    <property type="evidence" value="ECO:0007669"/>
    <property type="project" value="InterPro"/>
</dbReference>
<dbReference type="NCBIfam" id="TIGR02866">
    <property type="entry name" value="CoxB"/>
    <property type="match status" value="1"/>
</dbReference>
<dbReference type="SUPFAM" id="SSF49503">
    <property type="entry name" value="Cupredoxins"/>
    <property type="match status" value="1"/>
</dbReference>
<reference evidence="22 23" key="1">
    <citation type="submission" date="2020-01" db="EMBL/GenBank/DDBJ databases">
        <title>Genomes assembled from Gulf of Kutch pelagic sediment metagenomes.</title>
        <authorList>
            <person name="Chandrashekar M."/>
            <person name="Mahajan M.S."/>
            <person name="Dave K.J."/>
            <person name="Vatsa P."/>
            <person name="Nathani N.M."/>
        </authorList>
    </citation>
    <scope>NUCLEOTIDE SEQUENCE [LARGE SCALE GENOMIC DNA]</scope>
    <source>
        <strain evidence="22">KS3-K002</strain>
    </source>
</reference>
<evidence type="ECO:0000259" key="20">
    <source>
        <dbReference type="PROSITE" id="PS50999"/>
    </source>
</evidence>
<dbReference type="AlphaFoldDB" id="A0AAE4ZBQ4"/>
<accession>A0AAE4ZBQ4</accession>
<evidence type="ECO:0000256" key="8">
    <source>
        <dbReference type="ARBA" id="ARBA00022967"/>
    </source>
</evidence>
<gene>
    <name evidence="22" type="primary">coxB</name>
    <name evidence="22" type="ORF">GWO12_14355</name>
</gene>
<dbReference type="InterPro" id="IPR008972">
    <property type="entry name" value="Cupredoxin"/>
</dbReference>
<evidence type="ECO:0000256" key="16">
    <source>
        <dbReference type="RuleBase" id="RU000456"/>
    </source>
</evidence>
<dbReference type="InterPro" id="IPR009056">
    <property type="entry name" value="Cyt_c-like_dom"/>
</dbReference>
<comment type="cofactor">
    <cofactor evidence="17">
        <name>Cu cation</name>
        <dbReference type="ChEBI" id="CHEBI:23378"/>
    </cofactor>
    <text evidence="17">Binds a copper A center.</text>
</comment>
<evidence type="ECO:0000256" key="5">
    <source>
        <dbReference type="ARBA" id="ARBA00022660"/>
    </source>
</evidence>
<comment type="function">
    <text evidence="14 17">Subunits I and II form the functional core of the enzyme complex. Electrons originating in cytochrome c are transferred via heme a and Cu(A) to the binuclear center formed by heme a3 and Cu(B).</text>
</comment>
<dbReference type="Proteomes" id="UP000702544">
    <property type="component" value="Unassembled WGS sequence"/>
</dbReference>
<sequence length="351" mass="38216">MLNPIYYTIVIVSSALLGCGQDYPQSTIDPASGDFGAAIHSLYQTVFWWTMLILAVVWGVLGWVLFRYRARPGGPEPKRIHGHLGLEIGWTVGAAIIVVLITIPTIHTVFQTQREAGEDALVVEVIGHQWWWEFRYPEQDVVTANELHLPVGRQVDLRLWSADVIHSFWVPRLGGKRDLNPLVRKPDGSLAINRLTFTVDEAGTFMGQCAEFCGPAHSLMGLRVIAAPEPEFEEWVERMKTPVEPDSGSLAARGREVFMGATCVACHAIAGTNARGRLGPDLTRLGARTTIGAGLLENTRENLAAWITAPAEFKPGVKMPGVAEEGGGFPPTGLSSEQVEAVAAYLASLGR</sequence>
<proteinExistence type="inferred from homology"/>
<name>A0AAE4ZBQ4_9BACT</name>
<feature type="domain" description="Cytochrome oxidase subunit II copper A binding" evidence="19">
    <location>
        <begin position="118"/>
        <end position="238"/>
    </location>
</feature>
<evidence type="ECO:0000259" key="21">
    <source>
        <dbReference type="PROSITE" id="PS51007"/>
    </source>
</evidence>
<protein>
    <recommendedName>
        <fullName evidence="17">Cytochrome c oxidase subunit 2</fullName>
        <ecNumber evidence="17">7.1.1.9</ecNumber>
    </recommendedName>
</protein>
<dbReference type="Gene3D" id="2.60.40.420">
    <property type="entry name" value="Cupredoxins - blue copper proteins"/>
    <property type="match status" value="1"/>
</dbReference>
<dbReference type="PROSITE" id="PS50999">
    <property type="entry name" value="COX2_TM"/>
    <property type="match status" value="1"/>
</dbReference>
<keyword evidence="12 17" id="KW-0186">Copper</keyword>
<dbReference type="EC" id="7.1.1.9" evidence="17"/>
<comment type="similarity">
    <text evidence="2 16">Belongs to the cytochrome c oxidase subunit 2 family.</text>
</comment>
<dbReference type="PROSITE" id="PS50857">
    <property type="entry name" value="COX2_CUA"/>
    <property type="match status" value="1"/>
</dbReference>
<dbReference type="Pfam" id="PF00034">
    <property type="entry name" value="Cytochrom_C"/>
    <property type="match status" value="1"/>
</dbReference>
<dbReference type="Gene3D" id="1.10.287.90">
    <property type="match status" value="1"/>
</dbReference>
<evidence type="ECO:0000256" key="12">
    <source>
        <dbReference type="ARBA" id="ARBA00023008"/>
    </source>
</evidence>
<evidence type="ECO:0000256" key="1">
    <source>
        <dbReference type="ARBA" id="ARBA00004141"/>
    </source>
</evidence>
<keyword evidence="7 15" id="KW-0479">Metal-binding</keyword>
<evidence type="ECO:0000256" key="7">
    <source>
        <dbReference type="ARBA" id="ARBA00022723"/>
    </source>
</evidence>
<evidence type="ECO:0000313" key="23">
    <source>
        <dbReference type="Proteomes" id="UP000702544"/>
    </source>
</evidence>
<evidence type="ECO:0000256" key="13">
    <source>
        <dbReference type="ARBA" id="ARBA00023136"/>
    </source>
</evidence>
<dbReference type="InterPro" id="IPR002429">
    <property type="entry name" value="CcO_II-like_C"/>
</dbReference>
<dbReference type="PANTHER" id="PTHR22888">
    <property type="entry name" value="CYTOCHROME C OXIDASE, SUBUNIT II"/>
    <property type="match status" value="1"/>
</dbReference>
<keyword evidence="22" id="KW-0560">Oxidoreductase</keyword>
<dbReference type="PRINTS" id="PR01166">
    <property type="entry name" value="CYCOXIDASEII"/>
</dbReference>
<keyword evidence="11 15" id="KW-0408">Iron</keyword>
<dbReference type="InterPro" id="IPR011759">
    <property type="entry name" value="Cyt_c_oxidase_su2_TM_dom"/>
</dbReference>
<dbReference type="Pfam" id="PF02790">
    <property type="entry name" value="COX2_TM"/>
    <property type="match status" value="1"/>
</dbReference>
<dbReference type="Pfam" id="PF00116">
    <property type="entry name" value="COX2"/>
    <property type="match status" value="1"/>
</dbReference>
<evidence type="ECO:0000256" key="18">
    <source>
        <dbReference type="SAM" id="Phobius"/>
    </source>
</evidence>
<evidence type="ECO:0000256" key="3">
    <source>
        <dbReference type="ARBA" id="ARBA00022448"/>
    </source>
</evidence>
<dbReference type="GO" id="GO:0005507">
    <property type="term" value="F:copper ion binding"/>
    <property type="evidence" value="ECO:0007669"/>
    <property type="project" value="InterPro"/>
</dbReference>
<feature type="domain" description="Cytochrome c" evidence="21">
    <location>
        <begin position="249"/>
        <end position="350"/>
    </location>
</feature>
<comment type="caution">
    <text evidence="22">The sequence shown here is derived from an EMBL/GenBank/DDBJ whole genome shotgun (WGS) entry which is preliminary data.</text>
</comment>
<keyword evidence="10 18" id="KW-1133">Transmembrane helix</keyword>
<dbReference type="PROSITE" id="PS51007">
    <property type="entry name" value="CYTC"/>
    <property type="match status" value="1"/>
</dbReference>
<evidence type="ECO:0000256" key="6">
    <source>
        <dbReference type="ARBA" id="ARBA00022692"/>
    </source>
</evidence>
<evidence type="ECO:0000259" key="19">
    <source>
        <dbReference type="PROSITE" id="PS50857"/>
    </source>
</evidence>
<evidence type="ECO:0000256" key="10">
    <source>
        <dbReference type="ARBA" id="ARBA00022989"/>
    </source>
</evidence>
<keyword evidence="3 16" id="KW-0813">Transport</keyword>
<organism evidence="22 23">
    <name type="scientific">Candidatus Kutchimonas denitrificans</name>
    <dbReference type="NCBI Taxonomy" id="3056748"/>
    <lineage>
        <taxon>Bacteria</taxon>
        <taxon>Pseudomonadati</taxon>
        <taxon>Gemmatimonadota</taxon>
        <taxon>Gemmatimonadia</taxon>
        <taxon>Candidatus Palauibacterales</taxon>
        <taxon>Candidatus Palauibacteraceae</taxon>
        <taxon>Candidatus Kutchimonas</taxon>
    </lineage>
</organism>
<keyword evidence="4 15" id="KW-0349">Heme</keyword>
<comment type="catalytic activity">
    <reaction evidence="17">
        <text>4 Fe(II)-[cytochrome c] + O2 + 8 H(+)(in) = 4 Fe(III)-[cytochrome c] + 2 H2O + 4 H(+)(out)</text>
        <dbReference type="Rhea" id="RHEA:11436"/>
        <dbReference type="Rhea" id="RHEA-COMP:10350"/>
        <dbReference type="Rhea" id="RHEA-COMP:14399"/>
        <dbReference type="ChEBI" id="CHEBI:15377"/>
        <dbReference type="ChEBI" id="CHEBI:15378"/>
        <dbReference type="ChEBI" id="CHEBI:15379"/>
        <dbReference type="ChEBI" id="CHEBI:29033"/>
        <dbReference type="ChEBI" id="CHEBI:29034"/>
        <dbReference type="EC" id="7.1.1.9"/>
    </reaction>
</comment>
<keyword evidence="9 16" id="KW-0249">Electron transport</keyword>
<dbReference type="GO" id="GO:0016491">
    <property type="term" value="F:oxidoreductase activity"/>
    <property type="evidence" value="ECO:0007669"/>
    <property type="project" value="UniProtKB-KW"/>
</dbReference>
<evidence type="ECO:0000256" key="17">
    <source>
        <dbReference type="RuleBase" id="RU004024"/>
    </source>
</evidence>
<dbReference type="InterPro" id="IPR036909">
    <property type="entry name" value="Cyt_c-like_dom_sf"/>
</dbReference>
<dbReference type="SUPFAM" id="SSF46626">
    <property type="entry name" value="Cytochrome c"/>
    <property type="match status" value="1"/>
</dbReference>
<evidence type="ECO:0000256" key="15">
    <source>
        <dbReference type="PROSITE-ProRule" id="PRU00433"/>
    </source>
</evidence>
<evidence type="ECO:0000256" key="14">
    <source>
        <dbReference type="ARBA" id="ARBA00024688"/>
    </source>
</evidence>
<feature type="transmembrane region" description="Helical" evidence="18">
    <location>
        <begin position="46"/>
        <end position="66"/>
    </location>
</feature>
<keyword evidence="6 16" id="KW-0812">Transmembrane</keyword>
<evidence type="ECO:0000256" key="2">
    <source>
        <dbReference type="ARBA" id="ARBA00007866"/>
    </source>
</evidence>
<dbReference type="InterPro" id="IPR034236">
    <property type="entry name" value="CuRO_CcO_Caa3_II"/>
</dbReference>
<dbReference type="EMBL" id="JAACAK010000120">
    <property type="protein sequence ID" value="NIR76272.1"/>
    <property type="molecule type" value="Genomic_DNA"/>
</dbReference>